<name>A0A401TQN9_CHIPU</name>
<sequence length="94" mass="10267">MPKKLASNMKAVNVSYDNSGPWIGPLILDSSLQFVPNWNPITMPDTTPIPNATPNILSQNSKRTRYALRPVRMCSASSRVSQAAKPIVKAGNIM</sequence>
<dbReference type="EMBL" id="BEZZ01147216">
    <property type="protein sequence ID" value="GCC44964.1"/>
    <property type="molecule type" value="Genomic_DNA"/>
</dbReference>
<protein>
    <submittedName>
        <fullName evidence="1">Uncharacterized protein</fullName>
    </submittedName>
</protein>
<dbReference type="Proteomes" id="UP000287033">
    <property type="component" value="Unassembled WGS sequence"/>
</dbReference>
<dbReference type="AlphaFoldDB" id="A0A401TQN9"/>
<proteinExistence type="predicted"/>
<evidence type="ECO:0000313" key="2">
    <source>
        <dbReference type="Proteomes" id="UP000287033"/>
    </source>
</evidence>
<organism evidence="1 2">
    <name type="scientific">Chiloscyllium punctatum</name>
    <name type="common">Brownbanded bambooshark</name>
    <name type="synonym">Hemiscyllium punctatum</name>
    <dbReference type="NCBI Taxonomy" id="137246"/>
    <lineage>
        <taxon>Eukaryota</taxon>
        <taxon>Metazoa</taxon>
        <taxon>Chordata</taxon>
        <taxon>Craniata</taxon>
        <taxon>Vertebrata</taxon>
        <taxon>Chondrichthyes</taxon>
        <taxon>Elasmobranchii</taxon>
        <taxon>Galeomorphii</taxon>
        <taxon>Galeoidea</taxon>
        <taxon>Orectolobiformes</taxon>
        <taxon>Hemiscylliidae</taxon>
        <taxon>Chiloscyllium</taxon>
    </lineage>
</organism>
<gene>
    <name evidence="1" type="ORF">chiPu_0029061</name>
</gene>
<comment type="caution">
    <text evidence="1">The sequence shown here is derived from an EMBL/GenBank/DDBJ whole genome shotgun (WGS) entry which is preliminary data.</text>
</comment>
<accession>A0A401TQN9</accession>
<keyword evidence="2" id="KW-1185">Reference proteome</keyword>
<reference evidence="1 2" key="1">
    <citation type="journal article" date="2018" name="Nat. Ecol. Evol.">
        <title>Shark genomes provide insights into elasmobranch evolution and the origin of vertebrates.</title>
        <authorList>
            <person name="Hara Y"/>
            <person name="Yamaguchi K"/>
            <person name="Onimaru K"/>
            <person name="Kadota M"/>
            <person name="Koyanagi M"/>
            <person name="Keeley SD"/>
            <person name="Tatsumi K"/>
            <person name="Tanaka K"/>
            <person name="Motone F"/>
            <person name="Kageyama Y"/>
            <person name="Nozu R"/>
            <person name="Adachi N"/>
            <person name="Nishimura O"/>
            <person name="Nakagawa R"/>
            <person name="Tanegashima C"/>
            <person name="Kiyatake I"/>
            <person name="Matsumoto R"/>
            <person name="Murakumo K"/>
            <person name="Nishida K"/>
            <person name="Terakita A"/>
            <person name="Kuratani S"/>
            <person name="Sato K"/>
            <person name="Hyodo S Kuraku.S."/>
        </authorList>
    </citation>
    <scope>NUCLEOTIDE SEQUENCE [LARGE SCALE GENOMIC DNA]</scope>
</reference>
<evidence type="ECO:0000313" key="1">
    <source>
        <dbReference type="EMBL" id="GCC44964.1"/>
    </source>
</evidence>